<organism evidence="2 3">
    <name type="scientific">Halomarina rubra</name>
    <dbReference type="NCBI Taxonomy" id="2071873"/>
    <lineage>
        <taxon>Archaea</taxon>
        <taxon>Methanobacteriati</taxon>
        <taxon>Methanobacteriota</taxon>
        <taxon>Stenosarchaea group</taxon>
        <taxon>Halobacteria</taxon>
        <taxon>Halobacteriales</taxon>
        <taxon>Natronomonadaceae</taxon>
        <taxon>Halomarina</taxon>
    </lineage>
</organism>
<reference evidence="2 3" key="1">
    <citation type="journal article" date="2019" name="Int. J. Syst. Evol. Microbiol.">
        <title>The Global Catalogue of Microorganisms (GCM) 10K type strain sequencing project: providing services to taxonomists for standard genome sequencing and annotation.</title>
        <authorList>
            <consortium name="The Broad Institute Genomics Platform"/>
            <consortium name="The Broad Institute Genome Sequencing Center for Infectious Disease"/>
            <person name="Wu L."/>
            <person name="Ma J."/>
        </authorList>
    </citation>
    <scope>NUCLEOTIDE SEQUENCE [LARGE SCALE GENOMIC DNA]</scope>
    <source>
        <strain evidence="2 3">CGMCC 1.12563</strain>
    </source>
</reference>
<dbReference type="AlphaFoldDB" id="A0ABD6B001"/>
<dbReference type="RefSeq" id="WP_250875116.1">
    <property type="nucleotide sequence ID" value="NZ_JALXFV010000008.1"/>
</dbReference>
<keyword evidence="1" id="KW-0812">Transmembrane</keyword>
<comment type="caution">
    <text evidence="2">The sequence shown here is derived from an EMBL/GenBank/DDBJ whole genome shotgun (WGS) entry which is preliminary data.</text>
</comment>
<feature type="transmembrane region" description="Helical" evidence="1">
    <location>
        <begin position="171"/>
        <end position="190"/>
    </location>
</feature>
<gene>
    <name evidence="2" type="ORF">ACFSBT_18080</name>
</gene>
<feature type="transmembrane region" description="Helical" evidence="1">
    <location>
        <begin position="333"/>
        <end position="351"/>
    </location>
</feature>
<dbReference type="EMBL" id="JBHUDC010000008">
    <property type="protein sequence ID" value="MFD1515192.1"/>
    <property type="molecule type" value="Genomic_DNA"/>
</dbReference>
<feature type="transmembrane region" description="Helical" evidence="1">
    <location>
        <begin position="363"/>
        <end position="379"/>
    </location>
</feature>
<feature type="transmembrane region" description="Helical" evidence="1">
    <location>
        <begin position="266"/>
        <end position="283"/>
    </location>
</feature>
<dbReference type="Proteomes" id="UP001597187">
    <property type="component" value="Unassembled WGS sequence"/>
</dbReference>
<keyword evidence="1" id="KW-0472">Membrane</keyword>
<evidence type="ECO:0000256" key="1">
    <source>
        <dbReference type="SAM" id="Phobius"/>
    </source>
</evidence>
<dbReference type="InterPro" id="IPR002749">
    <property type="entry name" value="DUF63"/>
</dbReference>
<evidence type="ECO:0000313" key="2">
    <source>
        <dbReference type="EMBL" id="MFD1515192.1"/>
    </source>
</evidence>
<dbReference type="PANTHER" id="PTHR40700:SF1">
    <property type="entry name" value="DUF63 DOMAIN-CONTAINING PROTEIN"/>
    <property type="match status" value="1"/>
</dbReference>
<feature type="transmembrane region" description="Helical" evidence="1">
    <location>
        <begin position="15"/>
        <end position="34"/>
    </location>
</feature>
<name>A0ABD6B001_9EURY</name>
<keyword evidence="1" id="KW-1133">Transmembrane helix</keyword>
<dbReference type="Pfam" id="PF01889">
    <property type="entry name" value="DUF63"/>
    <property type="match status" value="1"/>
</dbReference>
<feature type="transmembrane region" description="Helical" evidence="1">
    <location>
        <begin position="202"/>
        <end position="220"/>
    </location>
</feature>
<sequence length="389" mass="41758">MSIEDRTATLSPARAWLVAFLAALAALVGGSLVLRDLVYDRFLWQYFWGPVYADAHNAVCAVKQGGATELLYSTNACSAVASNAVVARPGYTVVSEIGYAVTLVFMLAGVLFMLRALDLGNDREFFFALVPFMFFGGALRVVEDANDAAATTEGVQQAISYPLNSLIISPVIYFVVFGITLGTLLVAVFLDRRGVVDSYAPVVFVAGTVYLVATVGYIYLLVTDRLAGQPGTEAGFYPQMTLVVLVLSALIAGVVYGALDRYKPQMVAGVGLIGLVVLFGHALDGVANVLAADWWQVLGLPFQYYPKHPVNAFIISFTESTLPADVNAAIGDAWPFLLVKIVAAVAVVWLFDEEIFEESPRYAILLLVAILAVGLGPGTRDMLRATFAI</sequence>
<feature type="transmembrane region" description="Helical" evidence="1">
    <location>
        <begin position="97"/>
        <end position="117"/>
    </location>
</feature>
<evidence type="ECO:0000313" key="3">
    <source>
        <dbReference type="Proteomes" id="UP001597187"/>
    </source>
</evidence>
<feature type="transmembrane region" description="Helical" evidence="1">
    <location>
        <begin position="124"/>
        <end position="142"/>
    </location>
</feature>
<proteinExistence type="predicted"/>
<keyword evidence="3" id="KW-1185">Reference proteome</keyword>
<feature type="transmembrane region" description="Helical" evidence="1">
    <location>
        <begin position="240"/>
        <end position="259"/>
    </location>
</feature>
<dbReference type="PANTHER" id="PTHR40700">
    <property type="entry name" value="HYPOTHETICAL MEMBRANE PROTEIN, CONSERVED, DUF63 FAMILY"/>
    <property type="match status" value="1"/>
</dbReference>
<protein>
    <submittedName>
        <fullName evidence="2">DUF63 family protein</fullName>
    </submittedName>
</protein>
<accession>A0ABD6B001</accession>